<dbReference type="EMBL" id="VEPZ02001029">
    <property type="protein sequence ID" value="KAE8700413.1"/>
    <property type="molecule type" value="Genomic_DNA"/>
</dbReference>
<keyword evidence="3" id="KW-1185">Reference proteome</keyword>
<name>A0A6A3A934_HIBSY</name>
<dbReference type="Proteomes" id="UP000436088">
    <property type="component" value="Unassembled WGS sequence"/>
</dbReference>
<accession>A0A6A3A934</accession>
<evidence type="ECO:0000313" key="2">
    <source>
        <dbReference type="EMBL" id="KAE8700413.1"/>
    </source>
</evidence>
<protein>
    <submittedName>
        <fullName evidence="2">Eukaryotic translation initiation factor 3 subunit L-like</fullName>
    </submittedName>
</protein>
<gene>
    <name evidence="2" type="ORF">F3Y22_tig00110557pilonHSYRG00342</name>
</gene>
<comment type="caution">
    <text evidence="2">The sequence shown here is derived from an EMBL/GenBank/DDBJ whole genome shotgun (WGS) entry which is preliminary data.</text>
</comment>
<dbReference type="AlphaFoldDB" id="A0A6A3A934"/>
<dbReference type="GO" id="GO:0003743">
    <property type="term" value="F:translation initiation factor activity"/>
    <property type="evidence" value="ECO:0007669"/>
    <property type="project" value="UniProtKB-KW"/>
</dbReference>
<keyword evidence="1" id="KW-0472">Membrane</keyword>
<organism evidence="2 3">
    <name type="scientific">Hibiscus syriacus</name>
    <name type="common">Rose of Sharon</name>
    <dbReference type="NCBI Taxonomy" id="106335"/>
    <lineage>
        <taxon>Eukaryota</taxon>
        <taxon>Viridiplantae</taxon>
        <taxon>Streptophyta</taxon>
        <taxon>Embryophyta</taxon>
        <taxon>Tracheophyta</taxon>
        <taxon>Spermatophyta</taxon>
        <taxon>Magnoliopsida</taxon>
        <taxon>eudicotyledons</taxon>
        <taxon>Gunneridae</taxon>
        <taxon>Pentapetalae</taxon>
        <taxon>rosids</taxon>
        <taxon>malvids</taxon>
        <taxon>Malvales</taxon>
        <taxon>Malvaceae</taxon>
        <taxon>Malvoideae</taxon>
        <taxon>Hibiscus</taxon>
    </lineage>
</organism>
<evidence type="ECO:0000313" key="3">
    <source>
        <dbReference type="Proteomes" id="UP000436088"/>
    </source>
</evidence>
<dbReference type="PANTHER" id="PTHR36060">
    <property type="entry name" value="OS02G0272400 PROTEIN"/>
    <property type="match status" value="1"/>
</dbReference>
<proteinExistence type="predicted"/>
<keyword evidence="1" id="KW-0812">Transmembrane</keyword>
<evidence type="ECO:0000256" key="1">
    <source>
        <dbReference type="SAM" id="Phobius"/>
    </source>
</evidence>
<keyword evidence="1" id="KW-1133">Transmembrane helix</keyword>
<sequence length="147" mass="16545">MQNFTGPGISCGRFVTTHDVVSGIANFKRTTPALFFTDQIKDGSVFLKDSVAKIADELRQAFMPKHEYKRLREEDQVWMRLQRPILISSIGIICLAVFVCTSISLKIVFPEVVLKRPFCHDWRLQPLPLNVKGGVAGDSDLFPGAFF</sequence>
<reference evidence="2" key="1">
    <citation type="submission" date="2019-09" db="EMBL/GenBank/DDBJ databases">
        <title>Draft genome information of white flower Hibiscus syriacus.</title>
        <authorList>
            <person name="Kim Y.-M."/>
        </authorList>
    </citation>
    <scope>NUCLEOTIDE SEQUENCE [LARGE SCALE GENOMIC DNA]</scope>
    <source>
        <strain evidence="2">YM2019G1</strain>
    </source>
</reference>
<feature type="transmembrane region" description="Helical" evidence="1">
    <location>
        <begin position="85"/>
        <end position="109"/>
    </location>
</feature>
<dbReference type="PANTHER" id="PTHR36060:SF1">
    <property type="entry name" value="OS02G0272400 PROTEIN"/>
    <property type="match status" value="1"/>
</dbReference>